<dbReference type="SUPFAM" id="SSF103515">
    <property type="entry name" value="Autotransporter"/>
    <property type="match status" value="1"/>
</dbReference>
<evidence type="ECO:0000256" key="1">
    <source>
        <dbReference type="SAM" id="MobiDB-lite"/>
    </source>
</evidence>
<dbReference type="InterPro" id="IPR036709">
    <property type="entry name" value="Autotransporte_beta_dom_sf"/>
</dbReference>
<dbReference type="NCBIfam" id="TIGR01414">
    <property type="entry name" value="autotrans_barl"/>
    <property type="match status" value="1"/>
</dbReference>
<dbReference type="Proteomes" id="UP000578688">
    <property type="component" value="Unassembled WGS sequence"/>
</dbReference>
<dbReference type="InterPro" id="IPR005546">
    <property type="entry name" value="Autotransporte_beta"/>
</dbReference>
<feature type="region of interest" description="Disordered" evidence="1">
    <location>
        <begin position="665"/>
        <end position="687"/>
    </location>
</feature>
<feature type="domain" description="Autotransporter" evidence="3">
    <location>
        <begin position="673"/>
        <end position="944"/>
    </location>
</feature>
<evidence type="ECO:0000256" key="2">
    <source>
        <dbReference type="SAM" id="SignalP"/>
    </source>
</evidence>
<dbReference type="Gene3D" id="2.40.128.130">
    <property type="entry name" value="Autotransporter beta-domain"/>
    <property type="match status" value="1"/>
</dbReference>
<dbReference type="RefSeq" id="WP_179539918.1">
    <property type="nucleotide sequence ID" value="NZ_JACBYV010000001.1"/>
</dbReference>
<name>A0A7Y9XS66_9GAMM</name>
<keyword evidence="2" id="KW-0732">Signal</keyword>
<dbReference type="GO" id="GO:0019867">
    <property type="term" value="C:outer membrane"/>
    <property type="evidence" value="ECO:0007669"/>
    <property type="project" value="InterPro"/>
</dbReference>
<evidence type="ECO:0000313" key="5">
    <source>
        <dbReference type="Proteomes" id="UP000578688"/>
    </source>
</evidence>
<dbReference type="Pfam" id="PF03797">
    <property type="entry name" value="Autotransporter"/>
    <property type="match status" value="1"/>
</dbReference>
<organism evidence="4 5">
    <name type="scientific">Phytopseudomonas flavescens</name>
    <dbReference type="NCBI Taxonomy" id="29435"/>
    <lineage>
        <taxon>Bacteria</taxon>
        <taxon>Pseudomonadati</taxon>
        <taxon>Pseudomonadota</taxon>
        <taxon>Gammaproteobacteria</taxon>
        <taxon>Pseudomonadales</taxon>
        <taxon>Pseudomonadaceae</taxon>
        <taxon>Phytopseudomonas</taxon>
    </lineage>
</organism>
<reference evidence="4 5" key="1">
    <citation type="submission" date="2020-07" db="EMBL/GenBank/DDBJ databases">
        <title>Genomic analyses of the natural microbiome of Caenorhabditis elegans.</title>
        <authorList>
            <person name="Samuel B."/>
        </authorList>
    </citation>
    <scope>NUCLEOTIDE SEQUENCE [LARGE SCALE GENOMIC DNA]</scope>
    <source>
        <strain evidence="4 5">BIGb0408</strain>
    </source>
</reference>
<evidence type="ECO:0000259" key="3">
    <source>
        <dbReference type="PROSITE" id="PS51208"/>
    </source>
</evidence>
<proteinExistence type="predicted"/>
<accession>A0A7Y9XS66</accession>
<feature type="signal peptide" evidence="2">
    <location>
        <begin position="1"/>
        <end position="24"/>
    </location>
</feature>
<dbReference type="InterPro" id="IPR006315">
    <property type="entry name" value="OM_autotransptr_brl_dom"/>
</dbReference>
<dbReference type="AlphaFoldDB" id="A0A7Y9XS66"/>
<feature type="chain" id="PRO_5030787932" evidence="2">
    <location>
        <begin position="25"/>
        <end position="944"/>
    </location>
</feature>
<sequence length="944" mass="97757">MQSSPLSYSLLAIAITTASLSVQAETYQIDDGPKSWGNEVIADGLTISGELTTPASAITLQPGTHVQGDLTLDATIIATGAENDQAQYARPVTLGRGPNDDVTIDGALVNRGSLITDGFAAVGINASHVRISGGISNEGVINIRNSQFLHPLSQGLDNAMPAGLALYETSLGNSLSNSGRIEVSSTDLARGIALSNSDLSGAKLENTASGVIETTGDEANAILVNFQSELAELTNAGTLRAIGITGIGDTSNLSEAGGITIGSSIVHGTLNNSGSVTVSGYEATGIDLRAYDGDDNKARIGGDLLNSGTIDVTAVAEDGATARGIEISHGQIGGALDNSGTISAKGADSVGIYVDGGRIGGDIVNSGTVSGERVGIYLNYPSSAQFNIPVIQQNGGLIEGGQYAIYSEGTAPSRLRLAGGTIKGNISGVSYIDVTGTAVFEGTHIDALRFGGVDVYNAEDSPLGTAGHLTLTQPHVTLDGYMEMNRGTVLQLNLSEATDPNRAIVTVRDDAYFAPTSSIALRPTSEAFRASGKEYKLIEAGILEYDGAGPQVVSSSPLLTINASRVTDTEVLATVSTVSGQQAGELIEHAGSSPNASRAFQPFYASVMGQLDNDDPVFQAFANADDAQLATLSEQLAPQADGALQAATRATHNLVSGAVGSRTSALRGESSGSPLSQGGFWAQGHDTDLRQGRRDGIAGYDADSRGLSLGVDGKLNEQWTLGVAYSNLDTSVTGRNGNKSDIDSQVLSLYSGFEHGQFFVDSSISYGFHDNTSKRNIAGTRAKGDFDSKSLGLNLEAGYGLSAGPLTLEPRVAARYSRLDIDSYREKGSAAALDVSSQRNEVIELGAGARLASQFSVGQGTLEPELKLMAYHDFAADQVSSTSSYLLGGSSFVSNGAKPARDSYEATLGLNYRVGALSLGAGYEHVGRSGFDADTLRAKVRYDF</sequence>
<keyword evidence="5" id="KW-1185">Reference proteome</keyword>
<dbReference type="PROSITE" id="PS51208">
    <property type="entry name" value="AUTOTRANSPORTER"/>
    <property type="match status" value="1"/>
</dbReference>
<gene>
    <name evidence="4" type="ORF">FHR27_005128</name>
</gene>
<protein>
    <submittedName>
        <fullName evidence="4">Outer membrane autotransporter protein</fullName>
    </submittedName>
</protein>
<dbReference type="SMART" id="SM00869">
    <property type="entry name" value="Autotransporter"/>
    <property type="match status" value="1"/>
</dbReference>
<evidence type="ECO:0000313" key="4">
    <source>
        <dbReference type="EMBL" id="NYH76518.1"/>
    </source>
</evidence>
<comment type="caution">
    <text evidence="4">The sequence shown here is derived from an EMBL/GenBank/DDBJ whole genome shotgun (WGS) entry which is preliminary data.</text>
</comment>
<dbReference type="EMBL" id="JACBYV010000001">
    <property type="protein sequence ID" value="NYH76518.1"/>
    <property type="molecule type" value="Genomic_DNA"/>
</dbReference>